<dbReference type="RefSeq" id="WP_130967920.1">
    <property type="nucleotide sequence ID" value="NZ_SIXI01000003.1"/>
</dbReference>
<dbReference type="EMBL" id="SIXI01000003">
    <property type="protein sequence ID" value="TBO31466.1"/>
    <property type="molecule type" value="Genomic_DNA"/>
</dbReference>
<dbReference type="InterPro" id="IPR012434">
    <property type="entry name" value="DUF1631"/>
</dbReference>
<sequence length="788" mass="85897">MTLGSPRDLARLARRTFLDTVLRGTASLVSACAEGARLLASQTAEPGLYARRRELVLAWPASSAPWAQGLNQSLRAALDVLERGGTPSTRPMGLPATAEGANGAPIFSLVDDAVVELDLMASRLTQAVADKAGWQFTDLCSRLRGLLPEDPNPGEAAGDVLKPAMLSRWVLDAWMAAGLTADHWKTLQNVLHDEVAALAEEAYHEANRLLLEHGVAPEIDLRPFIRRARDVGIVQPMAPSPGVGSRVSGGGLGALGAGSNRVTAMGSAGAVSYDETRLMTQAPGLGRVPQAARSQAVLGKLNQVVARQVPGFDPTQLMGQPDGAVALATGLSQAMARTEAAVRQQVDVPVGERPEPAALARELIERKRELKQAAGSPTERATIEVVALLFQAILMEERLPATVRVWFARLQMPVLRVAVAEPDFFATLDHPARLLIDRMGACVMGLAGAVEQPETQGDLLLKEVRRVVQTVEAYPDTGRRVFQTVLVEFEKFLENYFKEGNDASRKGVSLAQQLEQREAYAIQYTIELRKMLEAVPVHEGIREFLFKVWADVLAQSAVLGAPGSDDTRELKQMAADLIWSASAKNSREERNQVLQRLPPLLKLLRQGMARAGLSAERQEQHLKALNVALQAAFTAKSATISPERLREITQRLNALDQLLPEMDDVELDTDTLRDLSGYDSEDLEVVATGGTMPTPAMLAWARELKLGAWFQLDYRDRQERVQLAWQGRNKLLALFVSPQGRGVLFQLNRLGAFLQAGLLVPLEEESLTVRATRDALAKLDADPQRLLN</sequence>
<reference evidence="1 2" key="1">
    <citation type="submission" date="2019-02" db="EMBL/GenBank/DDBJ databases">
        <title>Aquabacterium sp. strain KMB7.</title>
        <authorList>
            <person name="Chen W.-M."/>
        </authorList>
    </citation>
    <scope>NUCLEOTIDE SEQUENCE [LARGE SCALE GENOMIC DNA]</scope>
    <source>
        <strain evidence="1 2">KMB7</strain>
    </source>
</reference>
<protein>
    <submittedName>
        <fullName evidence="1">DUF1631 family protein</fullName>
    </submittedName>
</protein>
<evidence type="ECO:0000313" key="2">
    <source>
        <dbReference type="Proteomes" id="UP000292120"/>
    </source>
</evidence>
<keyword evidence="2" id="KW-1185">Reference proteome</keyword>
<gene>
    <name evidence="1" type="ORF">EYS42_09555</name>
</gene>
<dbReference type="Pfam" id="PF07793">
    <property type="entry name" value="DUF1631"/>
    <property type="match status" value="1"/>
</dbReference>
<evidence type="ECO:0000313" key="1">
    <source>
        <dbReference type="EMBL" id="TBO31466.1"/>
    </source>
</evidence>
<organism evidence="1 2">
    <name type="scientific">Aquabacterium lacunae</name>
    <dbReference type="NCBI Taxonomy" id="2528630"/>
    <lineage>
        <taxon>Bacteria</taxon>
        <taxon>Pseudomonadati</taxon>
        <taxon>Pseudomonadota</taxon>
        <taxon>Betaproteobacteria</taxon>
        <taxon>Burkholderiales</taxon>
        <taxon>Aquabacterium</taxon>
    </lineage>
</organism>
<dbReference type="Proteomes" id="UP000292120">
    <property type="component" value="Unassembled WGS sequence"/>
</dbReference>
<dbReference type="AlphaFoldDB" id="A0A4Q9H4C4"/>
<dbReference type="OrthoDB" id="6188167at2"/>
<comment type="caution">
    <text evidence="1">The sequence shown here is derived from an EMBL/GenBank/DDBJ whole genome shotgun (WGS) entry which is preliminary data.</text>
</comment>
<proteinExistence type="predicted"/>
<name>A0A4Q9H4C4_9BURK</name>
<accession>A0A4Q9H4C4</accession>